<dbReference type="HOGENOM" id="CLU_813697_0_0_1"/>
<organism evidence="2 3">
    <name type="scientific">Loxodonta africana</name>
    <name type="common">African elephant</name>
    <dbReference type="NCBI Taxonomy" id="9785"/>
    <lineage>
        <taxon>Eukaryota</taxon>
        <taxon>Metazoa</taxon>
        <taxon>Chordata</taxon>
        <taxon>Craniata</taxon>
        <taxon>Vertebrata</taxon>
        <taxon>Euteleostomi</taxon>
        <taxon>Mammalia</taxon>
        <taxon>Eutheria</taxon>
        <taxon>Afrotheria</taxon>
        <taxon>Proboscidea</taxon>
        <taxon>Elephantidae</taxon>
        <taxon>Loxodonta</taxon>
    </lineage>
</organism>
<evidence type="ECO:0000313" key="2">
    <source>
        <dbReference type="Ensembl" id="ENSLAFP00000020578.1"/>
    </source>
</evidence>
<accession>G3TYC0</accession>
<dbReference type="GO" id="GO:0090063">
    <property type="term" value="P:positive regulation of microtubule nucleation"/>
    <property type="evidence" value="ECO:0007669"/>
    <property type="project" value="TreeGrafter"/>
</dbReference>
<sequence length="353" mass="38482">MKAEMHQLLEKKGTAESGVKEQKTQPKEIGFSSVSQSGKYHSLIQNQARELTHLRQKMRIGRAVSSLLIQHVKNTIKTFEELLSSNSIGHYMEQHFCEQLARGSQLAESLASKFSTDDYTGKKSEAGQALQTLCILRKMHKTDKMNGVPETTRDSRSQTQPQIFSSSHAQTAMPGPPSSTTSSMFEEQEVHPAMDGANASPAVPADSATLPSNRSGAGSAQPSCPLSGTTPHQTTPLNRTLELGQHGSSGPWDKMRPQKMNASGNPCIFSLYRPIPNPQGADLLEKNLADIQSLCQCLEKSVCINDCLQERLEHVLSNADQGKCTPQLAPDVLLATPHSYTQSHSSGSDQEFL</sequence>
<name>G3TYC0_LOXAF</name>
<evidence type="ECO:0000313" key="3">
    <source>
        <dbReference type="Proteomes" id="UP000007646"/>
    </source>
</evidence>
<feature type="region of interest" description="Disordered" evidence="1">
    <location>
        <begin position="1"/>
        <end position="34"/>
    </location>
</feature>
<dbReference type="PANTHER" id="PTHR46501">
    <property type="entry name" value="MYOMEGALIN"/>
    <property type="match status" value="1"/>
</dbReference>
<protein>
    <recommendedName>
        <fullName evidence="4">Olduvai domain-containing protein</fullName>
    </recommendedName>
</protein>
<dbReference type="eggNOG" id="ENOG502QPV2">
    <property type="taxonomic scope" value="Eukaryota"/>
</dbReference>
<feature type="compositionally biased region" description="Polar residues" evidence="1">
    <location>
        <begin position="209"/>
        <end position="238"/>
    </location>
</feature>
<dbReference type="InParanoid" id="G3TYC0"/>
<dbReference type="PANTHER" id="PTHR46501:SF2">
    <property type="entry name" value="MYOMEGALIN"/>
    <property type="match status" value="1"/>
</dbReference>
<feature type="region of interest" description="Disordered" evidence="1">
    <location>
        <begin position="141"/>
        <end position="260"/>
    </location>
</feature>
<feature type="compositionally biased region" description="Polar residues" evidence="1">
    <location>
        <begin position="157"/>
        <end position="170"/>
    </location>
</feature>
<reference evidence="2 3" key="1">
    <citation type="submission" date="2009-06" db="EMBL/GenBank/DDBJ databases">
        <title>The Genome Sequence of Loxodonta africana (African elephant).</title>
        <authorList>
            <person name="Di Palma F."/>
            <person name="Heiman D."/>
            <person name="Young S."/>
            <person name="Johnson J."/>
            <person name="Lander E.S."/>
            <person name="Lindblad-Toh K."/>
        </authorList>
    </citation>
    <scope>NUCLEOTIDE SEQUENCE [LARGE SCALE GENOMIC DNA]</scope>
    <source>
        <strain evidence="2 3">Isolate ISIS603380</strain>
    </source>
</reference>
<dbReference type="InterPro" id="IPR052593">
    <property type="entry name" value="MT-associated_AKAP9-binding"/>
</dbReference>
<dbReference type="GO" id="GO:0060090">
    <property type="term" value="F:molecular adaptor activity"/>
    <property type="evidence" value="ECO:0007669"/>
    <property type="project" value="TreeGrafter"/>
</dbReference>
<proteinExistence type="predicted"/>
<feature type="compositionally biased region" description="Basic and acidic residues" evidence="1">
    <location>
        <begin position="1"/>
        <end position="26"/>
    </location>
</feature>
<evidence type="ECO:0008006" key="4">
    <source>
        <dbReference type="Google" id="ProtNLM"/>
    </source>
</evidence>
<dbReference type="GO" id="GO:0007098">
    <property type="term" value="P:centrosome cycle"/>
    <property type="evidence" value="ECO:0007669"/>
    <property type="project" value="TreeGrafter"/>
</dbReference>
<keyword evidence="3" id="KW-1185">Reference proteome</keyword>
<dbReference type="STRING" id="9785.ENSLAFP00000020578"/>
<evidence type="ECO:0000256" key="1">
    <source>
        <dbReference type="SAM" id="MobiDB-lite"/>
    </source>
</evidence>
<dbReference type="Ensembl" id="ENSLAFT00000025415.1">
    <property type="protein sequence ID" value="ENSLAFP00000020578.1"/>
    <property type="gene ID" value="ENSLAFG00000029191.1"/>
</dbReference>
<reference evidence="2" key="3">
    <citation type="submission" date="2025-09" db="UniProtKB">
        <authorList>
            <consortium name="Ensembl"/>
        </authorList>
    </citation>
    <scope>IDENTIFICATION</scope>
    <source>
        <strain evidence="2">Isolate ISIS603380</strain>
    </source>
</reference>
<reference evidence="2" key="2">
    <citation type="submission" date="2025-08" db="UniProtKB">
        <authorList>
            <consortium name="Ensembl"/>
        </authorList>
    </citation>
    <scope>IDENTIFICATION</scope>
    <source>
        <strain evidence="2">Isolate ISIS603380</strain>
    </source>
</reference>
<dbReference type="GO" id="GO:0005794">
    <property type="term" value="C:Golgi apparatus"/>
    <property type="evidence" value="ECO:0007669"/>
    <property type="project" value="TreeGrafter"/>
</dbReference>
<dbReference type="GO" id="GO:1903358">
    <property type="term" value="P:regulation of Golgi organization"/>
    <property type="evidence" value="ECO:0007669"/>
    <property type="project" value="TreeGrafter"/>
</dbReference>
<dbReference type="Proteomes" id="UP000007646">
    <property type="component" value="Unassembled WGS sequence"/>
</dbReference>
<dbReference type="GeneTree" id="ENSGT00950000183190"/>
<dbReference type="GO" id="GO:0005813">
    <property type="term" value="C:centrosome"/>
    <property type="evidence" value="ECO:0007669"/>
    <property type="project" value="TreeGrafter"/>
</dbReference>
<dbReference type="AlphaFoldDB" id="G3TYC0"/>